<sequence length="326" mass="37867">MSRPSQLSSGFTPFRHQQTSGQESLFFAIPGSFQEKTRIQGPKQDLFQPKAERVRPNDPEAVGLGEKSTKEPEIVVNTSRISSPTNRNITPTQTKHNVVTAKSNLNSDKLWLQMSQYSVQTQEQLYYFKILNERFQRNAILPEATIKAIQESCAQWSKASEKTNKRLNQVFKDQNHYKRDGDCLDEEINKLFNVYQNMKPQPQGHALDDLYHQEDIKPDALLGNEARSPSQYQDRDNMSYSEKQALKQLPEASIWPKFSETGEYDHMELIDYIDGLFIDLPSIPDFWITARLNTELKGHAIIWYTEMKEIHGRGNWPWWKSKIIQK</sequence>
<evidence type="ECO:0000256" key="1">
    <source>
        <dbReference type="SAM" id="MobiDB-lite"/>
    </source>
</evidence>
<evidence type="ECO:0000313" key="3">
    <source>
        <dbReference type="Proteomes" id="UP000765509"/>
    </source>
</evidence>
<gene>
    <name evidence="2" type="ORF">O181_017089</name>
</gene>
<evidence type="ECO:0000313" key="2">
    <source>
        <dbReference type="EMBL" id="MBW0477374.1"/>
    </source>
</evidence>
<proteinExistence type="predicted"/>
<dbReference type="EMBL" id="AVOT02004787">
    <property type="protein sequence ID" value="MBW0477374.1"/>
    <property type="molecule type" value="Genomic_DNA"/>
</dbReference>
<accession>A0A9Q3C2W0</accession>
<feature type="compositionally biased region" description="Polar residues" evidence="1">
    <location>
        <begin position="1"/>
        <end position="23"/>
    </location>
</feature>
<reference evidence="2" key="1">
    <citation type="submission" date="2021-03" db="EMBL/GenBank/DDBJ databases">
        <title>Draft genome sequence of rust myrtle Austropuccinia psidii MF-1, a brazilian biotype.</title>
        <authorList>
            <person name="Quecine M.C."/>
            <person name="Pachon D.M.R."/>
            <person name="Bonatelli M.L."/>
            <person name="Correr F.H."/>
            <person name="Franceschini L.M."/>
            <person name="Leite T.F."/>
            <person name="Margarido G.R.A."/>
            <person name="Almeida C.A."/>
            <person name="Ferrarezi J.A."/>
            <person name="Labate C.A."/>
        </authorList>
    </citation>
    <scope>NUCLEOTIDE SEQUENCE</scope>
    <source>
        <strain evidence="2">MF-1</strain>
    </source>
</reference>
<organism evidence="2 3">
    <name type="scientific">Austropuccinia psidii MF-1</name>
    <dbReference type="NCBI Taxonomy" id="1389203"/>
    <lineage>
        <taxon>Eukaryota</taxon>
        <taxon>Fungi</taxon>
        <taxon>Dikarya</taxon>
        <taxon>Basidiomycota</taxon>
        <taxon>Pucciniomycotina</taxon>
        <taxon>Pucciniomycetes</taxon>
        <taxon>Pucciniales</taxon>
        <taxon>Sphaerophragmiaceae</taxon>
        <taxon>Austropuccinia</taxon>
    </lineage>
</organism>
<protein>
    <submittedName>
        <fullName evidence="2">Uncharacterized protein</fullName>
    </submittedName>
</protein>
<feature type="region of interest" description="Disordered" evidence="1">
    <location>
        <begin position="1"/>
        <end position="25"/>
    </location>
</feature>
<dbReference type="Proteomes" id="UP000765509">
    <property type="component" value="Unassembled WGS sequence"/>
</dbReference>
<comment type="caution">
    <text evidence="2">The sequence shown here is derived from an EMBL/GenBank/DDBJ whole genome shotgun (WGS) entry which is preliminary data.</text>
</comment>
<dbReference type="AlphaFoldDB" id="A0A9Q3C2W0"/>
<keyword evidence="3" id="KW-1185">Reference proteome</keyword>
<name>A0A9Q3C2W0_9BASI</name>